<dbReference type="PANTHER" id="PTHR14399:SF5">
    <property type="entry name" value="CELL JUNCTION PROTEIN VAB-9"/>
    <property type="match status" value="1"/>
</dbReference>
<dbReference type="KEGG" id="bgt:106073077"/>
<accession>A0A2C9LH26</accession>
<dbReference type="Gene3D" id="1.20.140.150">
    <property type="match status" value="1"/>
</dbReference>
<proteinExistence type="inferred from homology"/>
<evidence type="ECO:0000256" key="6">
    <source>
        <dbReference type="ARBA" id="ARBA00022989"/>
    </source>
</evidence>
<dbReference type="Proteomes" id="UP000076420">
    <property type="component" value="Unassembled WGS sequence"/>
</dbReference>
<dbReference type="VEuPathDB" id="VectorBase:BGLB031030"/>
<evidence type="ECO:0000256" key="7">
    <source>
        <dbReference type="ARBA" id="ARBA00023136"/>
    </source>
</evidence>
<keyword evidence="5" id="KW-0965">Cell junction</keyword>
<name>A0A2C9LH26_BIOGL</name>
<evidence type="ECO:0000256" key="3">
    <source>
        <dbReference type="ARBA" id="ARBA00008691"/>
    </source>
</evidence>
<dbReference type="Pfam" id="PF00822">
    <property type="entry name" value="PMP22_Claudin"/>
    <property type="match status" value="1"/>
</dbReference>
<dbReference type="PANTHER" id="PTHR14399">
    <property type="entry name" value="P53-INDUCED PROTEIN RELATED"/>
    <property type="match status" value="1"/>
</dbReference>
<dbReference type="AlphaFoldDB" id="A0A2C9LH26"/>
<evidence type="ECO:0000256" key="1">
    <source>
        <dbReference type="ARBA" id="ARBA00004141"/>
    </source>
</evidence>
<dbReference type="InterPro" id="IPR015664">
    <property type="entry name" value="P53_induced"/>
</dbReference>
<keyword evidence="4 8" id="KW-0812">Transmembrane</keyword>
<dbReference type="EnsemblMetazoa" id="BGLB031030-RA">
    <property type="protein sequence ID" value="BGLB031030-PA"/>
    <property type="gene ID" value="BGLB031030"/>
</dbReference>
<dbReference type="VEuPathDB" id="VectorBase:BGLAX_028061"/>
<comment type="similarity">
    <text evidence="3">Belongs to the TMEM47 family.</text>
</comment>
<dbReference type="GO" id="GO:0098609">
    <property type="term" value="P:cell-cell adhesion"/>
    <property type="evidence" value="ECO:0007669"/>
    <property type="project" value="TreeGrafter"/>
</dbReference>
<evidence type="ECO:0000256" key="5">
    <source>
        <dbReference type="ARBA" id="ARBA00022949"/>
    </source>
</evidence>
<dbReference type="STRING" id="6526.A0A2C9LH26"/>
<feature type="transmembrane region" description="Helical" evidence="8">
    <location>
        <begin position="68"/>
        <end position="95"/>
    </location>
</feature>
<dbReference type="GO" id="GO:0005911">
    <property type="term" value="C:cell-cell junction"/>
    <property type="evidence" value="ECO:0007669"/>
    <property type="project" value="TreeGrafter"/>
</dbReference>
<keyword evidence="7 8" id="KW-0472">Membrane</keyword>
<evidence type="ECO:0000256" key="4">
    <source>
        <dbReference type="ARBA" id="ARBA00022692"/>
    </source>
</evidence>
<feature type="transmembrane region" description="Helical" evidence="8">
    <location>
        <begin position="12"/>
        <end position="31"/>
    </location>
</feature>
<dbReference type="OrthoDB" id="8655982at2759"/>
<evidence type="ECO:0008006" key="11">
    <source>
        <dbReference type="Google" id="ProtNLM"/>
    </source>
</evidence>
<sequence length="192" mass="21304">MGEFQRIRPFKILSVVMVTIAVVLTVVSLAGPDWVTASFYEGDVKSWGLWWDCLKVHTSFEMCLSADWLAGCAALVFLSLIADVIGAALGIWGLISKRRMPYILAGTVCVISCVCMIVSLIIYPVMFTNEVTSNADYNAETSDFEFSWTFGVACGTVFFLMGAAIFFFIRVTEEEDAQPMKSVQDKSYYSVN</sequence>
<dbReference type="GO" id="GO:0016020">
    <property type="term" value="C:membrane"/>
    <property type="evidence" value="ECO:0007669"/>
    <property type="project" value="UniProtKB-SubCell"/>
</dbReference>
<keyword evidence="6 8" id="KW-1133">Transmembrane helix</keyword>
<evidence type="ECO:0000313" key="10">
    <source>
        <dbReference type="Proteomes" id="UP000076420"/>
    </source>
</evidence>
<feature type="transmembrane region" description="Helical" evidence="8">
    <location>
        <begin position="146"/>
        <end position="171"/>
    </location>
</feature>
<evidence type="ECO:0000256" key="2">
    <source>
        <dbReference type="ARBA" id="ARBA00004282"/>
    </source>
</evidence>
<feature type="transmembrane region" description="Helical" evidence="8">
    <location>
        <begin position="102"/>
        <end position="126"/>
    </location>
</feature>
<dbReference type="InterPro" id="IPR004031">
    <property type="entry name" value="PMP22/EMP/MP20/Claudin"/>
</dbReference>
<reference evidence="9" key="1">
    <citation type="submission" date="2020-05" db="UniProtKB">
        <authorList>
            <consortium name="EnsemblMetazoa"/>
        </authorList>
    </citation>
    <scope>IDENTIFICATION</scope>
    <source>
        <strain evidence="9">BB02</strain>
    </source>
</reference>
<comment type="subcellular location">
    <subcellularLocation>
        <location evidence="2">Cell junction</location>
    </subcellularLocation>
    <subcellularLocation>
        <location evidence="1">Membrane</location>
        <topology evidence="1">Multi-pass membrane protein</topology>
    </subcellularLocation>
</comment>
<dbReference type="RefSeq" id="XP_013088997.2">
    <property type="nucleotide sequence ID" value="XM_013233543.2"/>
</dbReference>
<protein>
    <recommendedName>
        <fullName evidence="11">Claudin</fullName>
    </recommendedName>
</protein>
<evidence type="ECO:0000313" key="9">
    <source>
        <dbReference type="EnsemblMetazoa" id="BGLB031030-PA"/>
    </source>
</evidence>
<evidence type="ECO:0000256" key="8">
    <source>
        <dbReference type="SAM" id="Phobius"/>
    </source>
</evidence>
<gene>
    <name evidence="9" type="primary">106073077</name>
</gene>
<organism evidence="9 10">
    <name type="scientific">Biomphalaria glabrata</name>
    <name type="common">Bloodfluke planorb</name>
    <name type="synonym">Freshwater snail</name>
    <dbReference type="NCBI Taxonomy" id="6526"/>
    <lineage>
        <taxon>Eukaryota</taxon>
        <taxon>Metazoa</taxon>
        <taxon>Spiralia</taxon>
        <taxon>Lophotrochozoa</taxon>
        <taxon>Mollusca</taxon>
        <taxon>Gastropoda</taxon>
        <taxon>Heterobranchia</taxon>
        <taxon>Euthyneura</taxon>
        <taxon>Panpulmonata</taxon>
        <taxon>Hygrophila</taxon>
        <taxon>Lymnaeoidea</taxon>
        <taxon>Planorbidae</taxon>
        <taxon>Biomphalaria</taxon>
    </lineage>
</organism>